<dbReference type="STRING" id="1121400.SAMN02746065_103146"/>
<dbReference type="EMBL" id="FWXY01000003">
    <property type="protein sequence ID" value="SMC51279.1"/>
    <property type="molecule type" value="Genomic_DNA"/>
</dbReference>
<dbReference type="InterPro" id="IPR003029">
    <property type="entry name" value="S1_domain"/>
</dbReference>
<keyword evidence="13" id="KW-0378">Hydrolase</keyword>
<dbReference type="GO" id="GO:0008033">
    <property type="term" value="P:tRNA processing"/>
    <property type="evidence" value="ECO:0007669"/>
    <property type="project" value="UniProtKB-KW"/>
</dbReference>
<dbReference type="GO" id="GO:0000049">
    <property type="term" value="F:tRNA binding"/>
    <property type="evidence" value="ECO:0007669"/>
    <property type="project" value="UniProtKB-KW"/>
</dbReference>
<dbReference type="GO" id="GO:0019843">
    <property type="term" value="F:rRNA binding"/>
    <property type="evidence" value="ECO:0007669"/>
    <property type="project" value="UniProtKB-KW"/>
</dbReference>
<dbReference type="Pfam" id="PF20833">
    <property type="entry name" value="RNase_E_G_Thio"/>
    <property type="match status" value="1"/>
</dbReference>
<dbReference type="InterPro" id="IPR048583">
    <property type="entry name" value="RNase_E_G_thioredoxin-like"/>
</dbReference>
<dbReference type="SMART" id="SM00316">
    <property type="entry name" value="S1"/>
    <property type="match status" value="1"/>
</dbReference>
<dbReference type="Gene3D" id="3.40.1260.20">
    <property type="entry name" value="Ribonuclease E, catalytic domain"/>
    <property type="match status" value="1"/>
</dbReference>
<dbReference type="RefSeq" id="WP_084067113.1">
    <property type="nucleotide sequence ID" value="NZ_FWXY01000003.1"/>
</dbReference>
<keyword evidence="6" id="KW-0698">rRNA processing</keyword>
<dbReference type="Gene3D" id="2.40.50.140">
    <property type="entry name" value="Nucleic acid-binding proteins"/>
    <property type="match status" value="1"/>
</dbReference>
<evidence type="ECO:0000256" key="6">
    <source>
        <dbReference type="ARBA" id="ARBA00022552"/>
    </source>
</evidence>
<evidence type="ECO:0000256" key="5">
    <source>
        <dbReference type="ARBA" id="ARBA00022490"/>
    </source>
</evidence>
<reference evidence="18 19" key="1">
    <citation type="submission" date="2017-04" db="EMBL/GenBank/DDBJ databases">
        <authorList>
            <person name="Afonso C.L."/>
            <person name="Miller P.J."/>
            <person name="Scott M.A."/>
            <person name="Spackman E."/>
            <person name="Goraichik I."/>
            <person name="Dimitrov K.M."/>
            <person name="Suarez D.L."/>
            <person name="Swayne D.E."/>
        </authorList>
    </citation>
    <scope>NUCLEOTIDE SEQUENCE [LARGE SCALE GENOMIC DNA]</scope>
    <source>
        <strain evidence="18 19">DSM 3385</strain>
    </source>
</reference>
<evidence type="ECO:0000256" key="14">
    <source>
        <dbReference type="ARBA" id="ARBA00022842"/>
    </source>
</evidence>
<dbReference type="Proteomes" id="UP000192418">
    <property type="component" value="Unassembled WGS sequence"/>
</dbReference>
<organism evidence="18 19">
    <name type="scientific">Desulfocicer vacuolatum DSM 3385</name>
    <dbReference type="NCBI Taxonomy" id="1121400"/>
    <lineage>
        <taxon>Bacteria</taxon>
        <taxon>Pseudomonadati</taxon>
        <taxon>Thermodesulfobacteriota</taxon>
        <taxon>Desulfobacteria</taxon>
        <taxon>Desulfobacterales</taxon>
        <taxon>Desulfobacteraceae</taxon>
        <taxon>Desulfocicer</taxon>
    </lineage>
</organism>
<evidence type="ECO:0000256" key="11">
    <source>
        <dbReference type="ARBA" id="ARBA00022730"/>
    </source>
</evidence>
<keyword evidence="7" id="KW-0820">tRNA-binding</keyword>
<evidence type="ECO:0000256" key="13">
    <source>
        <dbReference type="ARBA" id="ARBA00022801"/>
    </source>
</evidence>
<keyword evidence="10" id="KW-0479">Metal-binding</keyword>
<dbReference type="GO" id="GO:0005737">
    <property type="term" value="C:cytoplasm"/>
    <property type="evidence" value="ECO:0007669"/>
    <property type="project" value="UniProtKB-SubCell"/>
</dbReference>
<keyword evidence="14" id="KW-0460">Magnesium</keyword>
<dbReference type="PANTHER" id="PTHR30001">
    <property type="entry name" value="RIBONUCLEASE"/>
    <property type="match status" value="1"/>
</dbReference>
<evidence type="ECO:0000256" key="2">
    <source>
        <dbReference type="ARBA" id="ARBA00004496"/>
    </source>
</evidence>
<protein>
    <recommendedName>
        <fullName evidence="4">Ribonuclease G</fullName>
    </recommendedName>
</protein>
<keyword evidence="5" id="KW-0963">Cytoplasm</keyword>
<dbReference type="Pfam" id="PF10150">
    <property type="entry name" value="RNase_E_G"/>
    <property type="match status" value="1"/>
</dbReference>
<dbReference type="CDD" id="cd04453">
    <property type="entry name" value="S1_RNase_E"/>
    <property type="match status" value="1"/>
</dbReference>
<keyword evidence="12" id="KW-0255">Endonuclease</keyword>
<keyword evidence="15" id="KW-0694">RNA-binding</keyword>
<comment type="subcellular location">
    <subcellularLocation>
        <location evidence="2">Cytoplasm</location>
    </subcellularLocation>
</comment>
<dbReference type="InterPro" id="IPR012340">
    <property type="entry name" value="NA-bd_OB-fold"/>
</dbReference>
<dbReference type="GO" id="GO:0016787">
    <property type="term" value="F:hydrolase activity"/>
    <property type="evidence" value="ECO:0007669"/>
    <property type="project" value="UniProtKB-KW"/>
</dbReference>
<dbReference type="OrthoDB" id="9804278at2"/>
<dbReference type="SUPFAM" id="SSF50249">
    <property type="entry name" value="Nucleic acid-binding proteins"/>
    <property type="match status" value="1"/>
</dbReference>
<evidence type="ECO:0000313" key="18">
    <source>
        <dbReference type="EMBL" id="SMC51279.1"/>
    </source>
</evidence>
<comment type="cofactor">
    <cofactor evidence="1">
        <name>Mg(2+)</name>
        <dbReference type="ChEBI" id="CHEBI:18420"/>
    </cofactor>
</comment>
<evidence type="ECO:0000256" key="10">
    <source>
        <dbReference type="ARBA" id="ARBA00022723"/>
    </source>
</evidence>
<evidence type="ECO:0000256" key="3">
    <source>
        <dbReference type="ARBA" id="ARBA00005663"/>
    </source>
</evidence>
<proteinExistence type="inferred from homology"/>
<dbReference type="GO" id="GO:0004540">
    <property type="term" value="F:RNA nuclease activity"/>
    <property type="evidence" value="ECO:0007669"/>
    <property type="project" value="InterPro"/>
</dbReference>
<dbReference type="InterPro" id="IPR004659">
    <property type="entry name" value="RNase_E/G"/>
</dbReference>
<evidence type="ECO:0000256" key="9">
    <source>
        <dbReference type="ARBA" id="ARBA00022722"/>
    </source>
</evidence>
<dbReference type="NCBIfam" id="TIGR00757">
    <property type="entry name" value="RNaseEG"/>
    <property type="match status" value="1"/>
</dbReference>
<evidence type="ECO:0000313" key="19">
    <source>
        <dbReference type="Proteomes" id="UP000192418"/>
    </source>
</evidence>
<evidence type="ECO:0000256" key="8">
    <source>
        <dbReference type="ARBA" id="ARBA00022694"/>
    </source>
</evidence>
<feature type="region of interest" description="Disordered" evidence="16">
    <location>
        <begin position="85"/>
        <end position="119"/>
    </location>
</feature>
<feature type="domain" description="S1 motif" evidence="17">
    <location>
        <begin position="37"/>
        <end position="152"/>
    </location>
</feature>
<keyword evidence="19" id="KW-1185">Reference proteome</keyword>
<sequence length="522" mass="59341">MLKELVVNAAEHETRVAVLENGNIVELFMERGDESNITGNIYKGRVQRVLPGMQAAFVDIGLNQAAFLYVDDILDDTTAELAQRFEQENDTDGEEDSDDSDIKEEELSPPAGWKSARTTDCPIEDLITEGQEILVQISKSPIGTKGPRVTTHISLPGRFMVLMPTVDHIGISKRIVDEKERTRLKELLLSFREDTFGYIFRTAAQGIQEKTLKKEISFLNKTWEDIQKKNKTVSAPCLVYRDLTVTFRAVRDLLNDEADKLIIDSREGYNNVLDFLEKLMPDLKVSVEHYTGVEPIFDAYNIEGDIARALKRKVWLKSGGYIIIEQTEALVAIDVNTGRYVGKHNFEETIVKTNLEAVKEIAYQIRLRNIGGIIIIDFIDMKKSQHREKVMSHLNEALKKDKSQTNVLPLSELGLVQMTRKRVRKNLTRSLCEPCFYCNGDGMLLSGKSICHKIYRDLLNEASDMMGNKFTVKVHPEIAQLLHGEEKGLISSLEIKVNSPIAIYPEPHYHIEEYHIFETLVK</sequence>
<evidence type="ECO:0000256" key="1">
    <source>
        <dbReference type="ARBA" id="ARBA00001946"/>
    </source>
</evidence>
<comment type="similarity">
    <text evidence="3">Belongs to the RNase E/G family. RNase G subfamily.</text>
</comment>
<accession>A0A1W1ZS56</accession>
<dbReference type="GO" id="GO:0006364">
    <property type="term" value="P:rRNA processing"/>
    <property type="evidence" value="ECO:0007669"/>
    <property type="project" value="UniProtKB-KW"/>
</dbReference>
<dbReference type="InterPro" id="IPR019307">
    <property type="entry name" value="RNA-bd_AU-1/RNase_E/G"/>
</dbReference>
<evidence type="ECO:0000256" key="7">
    <source>
        <dbReference type="ARBA" id="ARBA00022555"/>
    </source>
</evidence>
<feature type="compositionally biased region" description="Acidic residues" evidence="16">
    <location>
        <begin position="88"/>
        <end position="104"/>
    </location>
</feature>
<dbReference type="GO" id="GO:0046872">
    <property type="term" value="F:metal ion binding"/>
    <property type="evidence" value="ECO:0007669"/>
    <property type="project" value="UniProtKB-KW"/>
</dbReference>
<dbReference type="AlphaFoldDB" id="A0A1W1ZS56"/>
<evidence type="ECO:0000256" key="15">
    <source>
        <dbReference type="ARBA" id="ARBA00022884"/>
    </source>
</evidence>
<name>A0A1W1ZS56_9BACT</name>
<gene>
    <name evidence="18" type="ORF">SAMN02746065_103146</name>
</gene>
<keyword evidence="8" id="KW-0819">tRNA processing</keyword>
<evidence type="ECO:0000259" key="17">
    <source>
        <dbReference type="SMART" id="SM00316"/>
    </source>
</evidence>
<evidence type="ECO:0000256" key="16">
    <source>
        <dbReference type="SAM" id="MobiDB-lite"/>
    </source>
</evidence>
<keyword evidence="11" id="KW-0699">rRNA-binding</keyword>
<dbReference type="PANTHER" id="PTHR30001:SF0">
    <property type="entry name" value="RIBONUCLEASE G"/>
    <property type="match status" value="1"/>
</dbReference>
<dbReference type="GO" id="GO:0004519">
    <property type="term" value="F:endonuclease activity"/>
    <property type="evidence" value="ECO:0007669"/>
    <property type="project" value="UniProtKB-KW"/>
</dbReference>
<evidence type="ECO:0000256" key="4">
    <source>
        <dbReference type="ARBA" id="ARBA00017719"/>
    </source>
</evidence>
<keyword evidence="9" id="KW-0540">Nuclease</keyword>
<evidence type="ECO:0000256" key="12">
    <source>
        <dbReference type="ARBA" id="ARBA00022759"/>
    </source>
</evidence>